<proteinExistence type="predicted"/>
<protein>
    <submittedName>
        <fullName evidence="2">Uncharacterized protein</fullName>
    </submittedName>
</protein>
<name>A0A543K3B3_9RHOB</name>
<sequence>MMTLGLQAHAHDPVKGKRQKADQRMGADTVGQSVMNRCDLDVGFQHAKAALDIP</sequence>
<evidence type="ECO:0000256" key="1">
    <source>
        <dbReference type="SAM" id="MobiDB-lite"/>
    </source>
</evidence>
<comment type="caution">
    <text evidence="2">The sequence shown here is derived from an EMBL/GenBank/DDBJ whole genome shotgun (WGS) entry which is preliminary data.</text>
</comment>
<organism evidence="2 3">
    <name type="scientific">Roseinatronobacter monicus</name>
    <dbReference type="NCBI Taxonomy" id="393481"/>
    <lineage>
        <taxon>Bacteria</taxon>
        <taxon>Pseudomonadati</taxon>
        <taxon>Pseudomonadota</taxon>
        <taxon>Alphaproteobacteria</taxon>
        <taxon>Rhodobacterales</taxon>
        <taxon>Paracoccaceae</taxon>
        <taxon>Roseinatronobacter</taxon>
    </lineage>
</organism>
<dbReference type="Proteomes" id="UP000320582">
    <property type="component" value="Unassembled WGS sequence"/>
</dbReference>
<feature type="region of interest" description="Disordered" evidence="1">
    <location>
        <begin position="1"/>
        <end position="27"/>
    </location>
</feature>
<gene>
    <name evidence="2" type="ORF">BD293_4584</name>
</gene>
<evidence type="ECO:0000313" key="2">
    <source>
        <dbReference type="EMBL" id="TQM89562.1"/>
    </source>
</evidence>
<feature type="compositionally biased region" description="Basic and acidic residues" evidence="1">
    <location>
        <begin position="9"/>
        <end position="25"/>
    </location>
</feature>
<reference evidence="2 3" key="1">
    <citation type="submission" date="2019-06" db="EMBL/GenBank/DDBJ databases">
        <title>Genomic Encyclopedia of Archaeal and Bacterial Type Strains, Phase II (KMG-II): from individual species to whole genera.</title>
        <authorList>
            <person name="Goeker M."/>
        </authorList>
    </citation>
    <scope>NUCLEOTIDE SEQUENCE [LARGE SCALE GENOMIC DNA]</scope>
    <source>
        <strain evidence="2 3">DSM 18423</strain>
    </source>
</reference>
<keyword evidence="3" id="KW-1185">Reference proteome</keyword>
<dbReference type="AlphaFoldDB" id="A0A543K3B3"/>
<dbReference type="EMBL" id="VFPT01000006">
    <property type="protein sequence ID" value="TQM89562.1"/>
    <property type="molecule type" value="Genomic_DNA"/>
</dbReference>
<accession>A0A543K3B3</accession>
<evidence type="ECO:0000313" key="3">
    <source>
        <dbReference type="Proteomes" id="UP000320582"/>
    </source>
</evidence>